<protein>
    <recommendedName>
        <fullName evidence="4">TonB C-terminal domain-containing protein</fullName>
    </recommendedName>
</protein>
<feature type="chain" id="PRO_5017758303" description="TonB C-terminal domain-containing protein" evidence="1">
    <location>
        <begin position="19"/>
        <end position="136"/>
    </location>
</feature>
<gene>
    <name evidence="2" type="ORF">DRF68_13290</name>
</gene>
<dbReference type="Gene3D" id="3.30.1150.10">
    <property type="match status" value="1"/>
</dbReference>
<organism evidence="2 3">
    <name type="scientific">Candidatus Chryseobacterium massiliense</name>
    <dbReference type="NCBI Taxonomy" id="204089"/>
    <lineage>
        <taxon>Bacteria</taxon>
        <taxon>Pseudomonadati</taxon>
        <taxon>Bacteroidota</taxon>
        <taxon>Flavobacteriia</taxon>
        <taxon>Flavobacteriales</taxon>
        <taxon>Weeksellaceae</taxon>
        <taxon>Chryseobacterium group</taxon>
        <taxon>Chryseobacterium</taxon>
    </lineage>
</organism>
<proteinExistence type="predicted"/>
<dbReference type="SUPFAM" id="SSF74653">
    <property type="entry name" value="TolA/TonB C-terminal domain"/>
    <property type="match status" value="1"/>
</dbReference>
<dbReference type="RefSeq" id="WP_116099047.1">
    <property type="nucleotide sequence ID" value="NZ_QNVU01000026.1"/>
</dbReference>
<comment type="caution">
    <text evidence="2">The sequence shown here is derived from an EMBL/GenBank/DDBJ whole genome shotgun (WGS) entry which is preliminary data.</text>
</comment>
<reference evidence="2 3" key="1">
    <citation type="journal article" date="2004" name="Emerg. Infect. Dis.">
        <title>Amoebae-resisting bacteria isolated from human nasal swabs by amoebal coculture.</title>
        <authorList>
            <person name="Greub G."/>
            <person name="La Scola B."/>
            <person name="Raoult D."/>
        </authorList>
    </citation>
    <scope>NUCLEOTIDE SEQUENCE [LARGE SCALE GENOMIC DNA]</scope>
    <source>
        <strain evidence="2 3">CCUG 51329</strain>
    </source>
</reference>
<feature type="signal peptide" evidence="1">
    <location>
        <begin position="1"/>
        <end position="18"/>
    </location>
</feature>
<evidence type="ECO:0000313" key="3">
    <source>
        <dbReference type="Proteomes" id="UP000256924"/>
    </source>
</evidence>
<accession>A0A3D9B170</accession>
<name>A0A3D9B170_9FLAO</name>
<dbReference type="AlphaFoldDB" id="A0A3D9B170"/>
<keyword evidence="3" id="KW-1185">Reference proteome</keyword>
<dbReference type="Proteomes" id="UP000256924">
    <property type="component" value="Unassembled WGS sequence"/>
</dbReference>
<evidence type="ECO:0008006" key="4">
    <source>
        <dbReference type="Google" id="ProtNLM"/>
    </source>
</evidence>
<sequence length="136" mass="15340">MKKLLVLVVLISSIKIFSQETVVVKPETNPSNDTVYEKVDKIPEYPGGINAFRTNFSKTFDGSKINAKGMIKSEAQFVISKEGIITDIVIIGANKSMNKEMERSIKAMSKTKWIPAEINGQYVKYKFKLPITMNFE</sequence>
<evidence type="ECO:0000256" key="1">
    <source>
        <dbReference type="SAM" id="SignalP"/>
    </source>
</evidence>
<dbReference type="EMBL" id="QNVU01000026">
    <property type="protein sequence ID" value="REC47374.1"/>
    <property type="molecule type" value="Genomic_DNA"/>
</dbReference>
<keyword evidence="1" id="KW-0732">Signal</keyword>
<evidence type="ECO:0000313" key="2">
    <source>
        <dbReference type="EMBL" id="REC47374.1"/>
    </source>
</evidence>